<dbReference type="EMBL" id="QFQP01000063">
    <property type="protein sequence ID" value="PZR04175.1"/>
    <property type="molecule type" value="Genomic_DNA"/>
</dbReference>
<dbReference type="Pfam" id="PF00391">
    <property type="entry name" value="PEP-utilizers"/>
    <property type="match status" value="1"/>
</dbReference>
<keyword evidence="8" id="KW-0762">Sugar transport</keyword>
<dbReference type="GO" id="GO:0008965">
    <property type="term" value="F:phosphoenolpyruvate-protein phosphotransferase activity"/>
    <property type="evidence" value="ECO:0007669"/>
    <property type="project" value="UniProtKB-EC"/>
</dbReference>
<evidence type="ECO:0000256" key="12">
    <source>
        <dbReference type="ARBA" id="ARBA00022777"/>
    </source>
</evidence>
<evidence type="ECO:0000259" key="15">
    <source>
        <dbReference type="Pfam" id="PF00391"/>
    </source>
</evidence>
<feature type="compositionally biased region" description="Basic and acidic residues" evidence="14">
    <location>
        <begin position="303"/>
        <end position="312"/>
    </location>
</feature>
<keyword evidence="7" id="KW-0963">Cytoplasm</keyword>
<dbReference type="PANTHER" id="PTHR46244">
    <property type="entry name" value="PHOSPHOENOLPYRUVATE-PROTEIN PHOSPHOTRANSFERASE"/>
    <property type="match status" value="1"/>
</dbReference>
<keyword evidence="6" id="KW-0813">Transport</keyword>
<dbReference type="AlphaFoldDB" id="A0A2W5SXW5"/>
<keyword evidence="11" id="KW-0479">Metal-binding</keyword>
<protein>
    <recommendedName>
        <fullName evidence="5">phosphoenolpyruvate--protein phosphotransferase</fullName>
        <ecNumber evidence="5">2.7.3.9</ecNumber>
    </recommendedName>
</protein>
<comment type="caution">
    <text evidence="18">The sequence shown here is derived from an EMBL/GenBank/DDBJ whole genome shotgun (WGS) entry which is preliminary data.</text>
</comment>
<dbReference type="Pfam" id="PF02896">
    <property type="entry name" value="PEP-utilizers_C"/>
    <property type="match status" value="1"/>
</dbReference>
<feature type="compositionally biased region" description="Basic residues" evidence="14">
    <location>
        <begin position="247"/>
        <end position="257"/>
    </location>
</feature>
<dbReference type="InterPro" id="IPR036637">
    <property type="entry name" value="Phosphohistidine_dom_sf"/>
</dbReference>
<dbReference type="SUPFAM" id="SSF52009">
    <property type="entry name" value="Phosphohistidine domain"/>
    <property type="match status" value="1"/>
</dbReference>
<dbReference type="InterPro" id="IPR008731">
    <property type="entry name" value="PTS_EIN"/>
</dbReference>
<dbReference type="Proteomes" id="UP000249061">
    <property type="component" value="Unassembled WGS sequence"/>
</dbReference>
<evidence type="ECO:0000256" key="10">
    <source>
        <dbReference type="ARBA" id="ARBA00022683"/>
    </source>
</evidence>
<feature type="domain" description="Phosphotransferase system enzyme I N-terminal" evidence="17">
    <location>
        <begin position="637"/>
        <end position="759"/>
    </location>
</feature>
<keyword evidence="18" id="KW-0670">Pyruvate</keyword>
<feature type="compositionally biased region" description="Low complexity" evidence="14">
    <location>
        <begin position="265"/>
        <end position="274"/>
    </location>
</feature>
<dbReference type="Gene3D" id="1.10.274.10">
    <property type="entry name" value="PtsI, HPr-binding domain"/>
    <property type="match status" value="1"/>
</dbReference>
<feature type="compositionally biased region" description="Basic and acidic residues" evidence="14">
    <location>
        <begin position="389"/>
        <end position="403"/>
    </location>
</feature>
<dbReference type="NCBIfam" id="TIGR01417">
    <property type="entry name" value="PTS_I_fam"/>
    <property type="match status" value="1"/>
</dbReference>
<comment type="subcellular location">
    <subcellularLocation>
        <location evidence="3">Cytoplasm</location>
    </subcellularLocation>
</comment>
<feature type="region of interest" description="Disordered" evidence="14">
    <location>
        <begin position="389"/>
        <end position="483"/>
    </location>
</feature>
<evidence type="ECO:0000256" key="6">
    <source>
        <dbReference type="ARBA" id="ARBA00022448"/>
    </source>
</evidence>
<feature type="region of interest" description="Disordered" evidence="14">
    <location>
        <begin position="592"/>
        <end position="618"/>
    </location>
</feature>
<evidence type="ECO:0000259" key="17">
    <source>
        <dbReference type="Pfam" id="PF05524"/>
    </source>
</evidence>
<keyword evidence="10" id="KW-0598">Phosphotransferase system</keyword>
<dbReference type="GO" id="GO:0016301">
    <property type="term" value="F:kinase activity"/>
    <property type="evidence" value="ECO:0007669"/>
    <property type="project" value="UniProtKB-KW"/>
</dbReference>
<reference evidence="18 19" key="1">
    <citation type="submission" date="2017-08" db="EMBL/GenBank/DDBJ databases">
        <title>Infants hospitalized years apart are colonized by the same room-sourced microbial strains.</title>
        <authorList>
            <person name="Brooks B."/>
            <person name="Olm M.R."/>
            <person name="Firek B.A."/>
            <person name="Baker R."/>
            <person name="Thomas B.C."/>
            <person name="Morowitz M.J."/>
            <person name="Banfield J.F."/>
        </authorList>
    </citation>
    <scope>NUCLEOTIDE SEQUENCE [LARGE SCALE GENOMIC DNA]</scope>
    <source>
        <strain evidence="18">S2_003_000_R2_14</strain>
    </source>
</reference>
<accession>A0A2W5SXW5</accession>
<dbReference type="InterPro" id="IPR023151">
    <property type="entry name" value="PEP_util_CS"/>
</dbReference>
<evidence type="ECO:0000256" key="11">
    <source>
        <dbReference type="ARBA" id="ARBA00022723"/>
    </source>
</evidence>
<keyword evidence="9 18" id="KW-0808">Transferase</keyword>
<dbReference type="InterPro" id="IPR018274">
    <property type="entry name" value="PEP_util_AS"/>
</dbReference>
<comment type="catalytic activity">
    <reaction evidence="1">
        <text>L-histidyl-[protein] + phosphoenolpyruvate = N(pros)-phospho-L-histidyl-[protein] + pyruvate</text>
        <dbReference type="Rhea" id="RHEA:23880"/>
        <dbReference type="Rhea" id="RHEA-COMP:9745"/>
        <dbReference type="Rhea" id="RHEA-COMP:9746"/>
        <dbReference type="ChEBI" id="CHEBI:15361"/>
        <dbReference type="ChEBI" id="CHEBI:29979"/>
        <dbReference type="ChEBI" id="CHEBI:58702"/>
        <dbReference type="ChEBI" id="CHEBI:64837"/>
        <dbReference type="EC" id="2.7.3.9"/>
    </reaction>
</comment>
<organism evidence="18 19">
    <name type="scientific">Archangium gephyra</name>
    <dbReference type="NCBI Taxonomy" id="48"/>
    <lineage>
        <taxon>Bacteria</taxon>
        <taxon>Pseudomonadati</taxon>
        <taxon>Myxococcota</taxon>
        <taxon>Myxococcia</taxon>
        <taxon>Myxococcales</taxon>
        <taxon>Cystobacterineae</taxon>
        <taxon>Archangiaceae</taxon>
        <taxon>Archangium</taxon>
    </lineage>
</organism>
<sequence length="1222" mass="138433">MAGDVRRGSRSRCLGFRGSPLPHQVALERGVCAGQVDRLTDLRQRERREDAPVPPDEAERLGRVEQLDVNRRGRAVSHFGDGNHLPVDAPAEAHRQRVRGGLPEVLLEHRVNHAAVDGLQIEPAFAHPGEPVRERRHRPHVPAPRQRQLQLGQHPGPIDDRRELAGADDDDTVAGLRVDRLRRVLRQLRDELERAGHAQPQRQRLQHERQAQPTEPQHAAEARVAPRAQHHRRHHGNQPERRGDHQPHRRERGQRWKQRQERAQRQPLQLRAQRVVGRGPALPRQRPDDQRHHAGADQRGPQRRQEQPRVGREAGALTSEVGEEAHRRVDEELQRFGARVDVRRRVRRAHAQHAVEQREADHQRRCRHQRHDAHLQRVATAEPLVRHQVPERGDGGLTREQREHVRRHRQRQAGTPLRFAPAQVGPQPQPRERHRHHRVAVRQPDDRHGVPVVDGEQQAREQRQRGKQPPVQRRHHRHQRHVPEHRVQVREPHRVFEDQRVERQQRRAQGAKEVQLHAGQREPREGPVFDDPLGLGAFTGHQVVEVPPRAGQRLALHEGALREVVEHQPGGQRRHRDQEGHHCGRQLLQHAANCRGNARRPRHKFTSSTRTQKLTSANRARPRYAVAPLVSATVSFQGIGASPGVAVGHAYVIDTRKVRTPKVKLTAAEVESEVLRFKTAIELSDRQFEDLRQKLGAEGEEHNLILEAHRLMLHDPMFIVEVTRLIKEDFINAEWAVRRVGKRLRHQFDNLDDEYFRERKSDIEFVADRLVRNLMGEVVDQELEVPPHAIVCAHDISPADAAMLVRSGSIGAFVTDLGGHTSHTAIVARAREVPAVVGLGKACESIRNGDMIAVDGKRGLVLVNPSEEQLALFRETMRRQLQSEQAALKTAELPALTADGFRIRLNGNMEFPEEIPSLLAHGAEGIGLYRTEFLFLNRATPPSEEEHFESYKQVLQAMGDRPVTIRTLDLGGDKVPGKKPEKEINPAMGLRAIRYCLAHRELFRVQLRALLRASAFGNLRVMFPLVSSISELREARSELEACRSELTRQGVPVGKRFPIGIMVETPSAAWIADRLAQEADFFSIGTNDLIQYSLAIDRQNRDVAYLYRPLHLAILRSLDAIISAAKRARIPVAMCGEMAGDATLTIVLLALGLDEFSMTAGQIPSVKNVIRQVSRTEAVQLLNQAMAFSSAEEIERFIKAEVDRRFHTGDLLNGTGSESSGS</sequence>
<feature type="compositionally biased region" description="Basic and acidic residues" evidence="14">
    <location>
        <begin position="237"/>
        <end position="246"/>
    </location>
</feature>
<keyword evidence="13" id="KW-0460">Magnesium</keyword>
<feature type="region of interest" description="Disordered" evidence="14">
    <location>
        <begin position="193"/>
        <end position="325"/>
    </location>
</feature>
<comment type="similarity">
    <text evidence="4">Belongs to the PEP-utilizing enzyme family.</text>
</comment>
<evidence type="ECO:0000256" key="1">
    <source>
        <dbReference type="ARBA" id="ARBA00000683"/>
    </source>
</evidence>
<dbReference type="PRINTS" id="PR01736">
    <property type="entry name" value="PHPHTRNFRASE"/>
</dbReference>
<keyword evidence="12" id="KW-0418">Kinase</keyword>
<name>A0A2W5SXW5_9BACT</name>
<dbReference type="InterPro" id="IPR008279">
    <property type="entry name" value="PEP-util_enz_mobile_dom"/>
</dbReference>
<feature type="compositionally biased region" description="Basic and acidic residues" evidence="14">
    <location>
        <begin position="285"/>
        <end position="296"/>
    </location>
</feature>
<evidence type="ECO:0000256" key="3">
    <source>
        <dbReference type="ARBA" id="ARBA00004496"/>
    </source>
</evidence>
<dbReference type="SUPFAM" id="SSF47831">
    <property type="entry name" value="Enzyme I of the PEP:sugar phosphotransferase system HPr-binding (sub)domain"/>
    <property type="match status" value="1"/>
</dbReference>
<dbReference type="SUPFAM" id="SSF51621">
    <property type="entry name" value="Phosphoenolpyruvate/pyruvate domain"/>
    <property type="match status" value="1"/>
</dbReference>
<feature type="domain" description="PEP-utilising enzyme C-terminal" evidence="16">
    <location>
        <begin position="889"/>
        <end position="1174"/>
    </location>
</feature>
<evidence type="ECO:0000256" key="8">
    <source>
        <dbReference type="ARBA" id="ARBA00022597"/>
    </source>
</evidence>
<dbReference type="InterPro" id="IPR015813">
    <property type="entry name" value="Pyrv/PenolPyrv_kinase-like_dom"/>
</dbReference>
<feature type="compositionally biased region" description="Polar residues" evidence="14">
    <location>
        <begin position="606"/>
        <end position="618"/>
    </location>
</feature>
<evidence type="ECO:0000256" key="7">
    <source>
        <dbReference type="ARBA" id="ARBA00022490"/>
    </source>
</evidence>
<dbReference type="GO" id="GO:0009401">
    <property type="term" value="P:phosphoenolpyruvate-dependent sugar phosphotransferase system"/>
    <property type="evidence" value="ECO:0007669"/>
    <property type="project" value="UniProtKB-KW"/>
</dbReference>
<proteinExistence type="inferred from homology"/>
<evidence type="ECO:0000256" key="9">
    <source>
        <dbReference type="ARBA" id="ARBA00022679"/>
    </source>
</evidence>
<evidence type="ECO:0000313" key="18">
    <source>
        <dbReference type="EMBL" id="PZR04175.1"/>
    </source>
</evidence>
<evidence type="ECO:0000256" key="5">
    <source>
        <dbReference type="ARBA" id="ARBA00012232"/>
    </source>
</evidence>
<gene>
    <name evidence="18" type="primary">ptsP</name>
    <name evidence="18" type="ORF">DI536_34760</name>
</gene>
<feature type="region of interest" description="Disordered" evidence="14">
    <location>
        <begin position="505"/>
        <end position="527"/>
    </location>
</feature>
<dbReference type="EC" id="2.7.3.9" evidence="5"/>
<evidence type="ECO:0000256" key="13">
    <source>
        <dbReference type="ARBA" id="ARBA00022842"/>
    </source>
</evidence>
<dbReference type="GO" id="GO:0005737">
    <property type="term" value="C:cytoplasm"/>
    <property type="evidence" value="ECO:0007669"/>
    <property type="project" value="UniProtKB-SubCell"/>
</dbReference>
<dbReference type="InterPro" id="IPR000121">
    <property type="entry name" value="PEP_util_C"/>
</dbReference>
<dbReference type="GO" id="GO:0046872">
    <property type="term" value="F:metal ion binding"/>
    <property type="evidence" value="ECO:0007669"/>
    <property type="project" value="UniProtKB-KW"/>
</dbReference>
<dbReference type="Gene3D" id="3.20.20.60">
    <property type="entry name" value="Phosphoenolpyruvate-binding domains"/>
    <property type="match status" value="1"/>
</dbReference>
<evidence type="ECO:0000256" key="4">
    <source>
        <dbReference type="ARBA" id="ARBA00007837"/>
    </source>
</evidence>
<feature type="region of interest" description="Disordered" evidence="14">
    <location>
        <begin position="123"/>
        <end position="167"/>
    </location>
</feature>
<dbReference type="InterPro" id="IPR036618">
    <property type="entry name" value="PtsI_HPr-bd_sf"/>
</dbReference>
<dbReference type="PROSITE" id="PS00742">
    <property type="entry name" value="PEP_ENZYMES_2"/>
    <property type="match status" value="1"/>
</dbReference>
<dbReference type="PANTHER" id="PTHR46244:SF6">
    <property type="entry name" value="PHOSPHOENOLPYRUVATE-PROTEIN PHOSPHOTRANSFERASE"/>
    <property type="match status" value="1"/>
</dbReference>
<dbReference type="InterPro" id="IPR050499">
    <property type="entry name" value="PEP-utilizing_PTS_enzyme"/>
</dbReference>
<comment type="cofactor">
    <cofactor evidence="2">
        <name>Mg(2+)</name>
        <dbReference type="ChEBI" id="CHEBI:18420"/>
    </cofactor>
</comment>
<evidence type="ECO:0000256" key="14">
    <source>
        <dbReference type="SAM" id="MobiDB-lite"/>
    </source>
</evidence>
<evidence type="ECO:0000313" key="19">
    <source>
        <dbReference type="Proteomes" id="UP000249061"/>
    </source>
</evidence>
<dbReference type="Pfam" id="PF05524">
    <property type="entry name" value="PEP-utilisers_N"/>
    <property type="match status" value="1"/>
</dbReference>
<evidence type="ECO:0000256" key="2">
    <source>
        <dbReference type="ARBA" id="ARBA00001946"/>
    </source>
</evidence>
<dbReference type="InterPro" id="IPR006318">
    <property type="entry name" value="PTS_EI-like"/>
</dbReference>
<feature type="domain" description="PEP-utilising enzyme mobile" evidence="15">
    <location>
        <begin position="786"/>
        <end position="859"/>
    </location>
</feature>
<dbReference type="PROSITE" id="PS00370">
    <property type="entry name" value="PEP_ENZYMES_PHOS_SITE"/>
    <property type="match status" value="1"/>
</dbReference>
<dbReference type="InterPro" id="IPR040442">
    <property type="entry name" value="Pyrv_kinase-like_dom_sf"/>
</dbReference>
<dbReference type="Gene3D" id="3.50.30.10">
    <property type="entry name" value="Phosphohistidine domain"/>
    <property type="match status" value="1"/>
</dbReference>
<evidence type="ECO:0000259" key="16">
    <source>
        <dbReference type="Pfam" id="PF02896"/>
    </source>
</evidence>